<accession>A0AA88LNV1</accession>
<proteinExistence type="predicted"/>
<dbReference type="Proteomes" id="UP001187415">
    <property type="component" value="Unassembled WGS sequence"/>
</dbReference>
<evidence type="ECO:0000313" key="2">
    <source>
        <dbReference type="EMBL" id="KAK2820445.1"/>
    </source>
</evidence>
<keyword evidence="1" id="KW-0732">Signal</keyword>
<sequence length="98" mass="10532">MKTVILAVLVLSVLSQSEGLKCLCGGNRQCSGPTETCSPSIDACFNLLIYVGSRPTHSKGCMSSWDCSRLNQPGIASFNRTLWRLLFVAGKLGCSTFV</sequence>
<dbReference type="InterPro" id="IPR045860">
    <property type="entry name" value="Snake_toxin-like_sf"/>
</dbReference>
<dbReference type="SUPFAM" id="SSF57302">
    <property type="entry name" value="Snake toxin-like"/>
    <property type="match status" value="1"/>
</dbReference>
<protein>
    <submittedName>
        <fullName evidence="2">Uncharacterized protein</fullName>
    </submittedName>
</protein>
<comment type="caution">
    <text evidence="2">The sequence shown here is derived from an EMBL/GenBank/DDBJ whole genome shotgun (WGS) entry which is preliminary data.</text>
</comment>
<organism evidence="2 3">
    <name type="scientific">Channa striata</name>
    <name type="common">Snakehead murrel</name>
    <name type="synonym">Ophicephalus striatus</name>
    <dbReference type="NCBI Taxonomy" id="64152"/>
    <lineage>
        <taxon>Eukaryota</taxon>
        <taxon>Metazoa</taxon>
        <taxon>Chordata</taxon>
        <taxon>Craniata</taxon>
        <taxon>Vertebrata</taxon>
        <taxon>Euteleostomi</taxon>
        <taxon>Actinopterygii</taxon>
        <taxon>Neopterygii</taxon>
        <taxon>Teleostei</taxon>
        <taxon>Neoteleostei</taxon>
        <taxon>Acanthomorphata</taxon>
        <taxon>Anabantaria</taxon>
        <taxon>Anabantiformes</taxon>
        <taxon>Channoidei</taxon>
        <taxon>Channidae</taxon>
        <taxon>Channa</taxon>
    </lineage>
</organism>
<feature type="chain" id="PRO_5041655895" evidence="1">
    <location>
        <begin position="20"/>
        <end position="98"/>
    </location>
</feature>
<evidence type="ECO:0000313" key="3">
    <source>
        <dbReference type="Proteomes" id="UP001187415"/>
    </source>
</evidence>
<reference evidence="2" key="1">
    <citation type="submission" date="2023-07" db="EMBL/GenBank/DDBJ databases">
        <title>Chromosome-level Genome Assembly of Striped Snakehead (Channa striata).</title>
        <authorList>
            <person name="Liu H."/>
        </authorList>
    </citation>
    <scope>NUCLEOTIDE SEQUENCE</scope>
    <source>
        <strain evidence="2">Gz</strain>
        <tissue evidence="2">Muscle</tissue>
    </source>
</reference>
<name>A0AA88LNV1_CHASR</name>
<dbReference type="AlphaFoldDB" id="A0AA88LNV1"/>
<dbReference type="EMBL" id="JAUPFM010000019">
    <property type="protein sequence ID" value="KAK2820445.1"/>
    <property type="molecule type" value="Genomic_DNA"/>
</dbReference>
<gene>
    <name evidence="2" type="ORF">Q5P01_023404</name>
</gene>
<keyword evidence="3" id="KW-1185">Reference proteome</keyword>
<feature type="signal peptide" evidence="1">
    <location>
        <begin position="1"/>
        <end position="19"/>
    </location>
</feature>
<evidence type="ECO:0000256" key="1">
    <source>
        <dbReference type="SAM" id="SignalP"/>
    </source>
</evidence>